<proteinExistence type="predicted"/>
<dbReference type="AlphaFoldDB" id="A0A034W709"/>
<name>A0A034W709_BACDO</name>
<feature type="non-terminal residue" evidence="1">
    <location>
        <position position="1"/>
    </location>
</feature>
<evidence type="ECO:0000313" key="1">
    <source>
        <dbReference type="EMBL" id="JAC51351.1"/>
    </source>
</evidence>
<organism evidence="1">
    <name type="scientific">Bactrocera dorsalis</name>
    <name type="common">Oriental fruit fly</name>
    <name type="synonym">Dacus dorsalis</name>
    <dbReference type="NCBI Taxonomy" id="27457"/>
    <lineage>
        <taxon>Eukaryota</taxon>
        <taxon>Metazoa</taxon>
        <taxon>Ecdysozoa</taxon>
        <taxon>Arthropoda</taxon>
        <taxon>Hexapoda</taxon>
        <taxon>Insecta</taxon>
        <taxon>Pterygota</taxon>
        <taxon>Neoptera</taxon>
        <taxon>Endopterygota</taxon>
        <taxon>Diptera</taxon>
        <taxon>Brachycera</taxon>
        <taxon>Muscomorpha</taxon>
        <taxon>Tephritoidea</taxon>
        <taxon>Tephritidae</taxon>
        <taxon>Bactrocera</taxon>
        <taxon>Bactrocera</taxon>
    </lineage>
</organism>
<accession>A0A034W709</accession>
<reference evidence="1" key="1">
    <citation type="journal article" date="2014" name="BMC Genomics">
        <title>Characterizing the developmental transcriptome of the oriental fruit fly, Bactrocera dorsalis (Diptera: Tephritidae) through comparative genomic analysis with Drosophila melanogaster utilizing modENCODE datasets.</title>
        <authorList>
            <person name="Geib S.M."/>
            <person name="Calla B."/>
            <person name="Hall B."/>
            <person name="Hou S."/>
            <person name="Manoukis N.C."/>
        </authorList>
    </citation>
    <scope>NUCLEOTIDE SEQUENCE</scope>
    <source>
        <strain evidence="1">Punador</strain>
    </source>
</reference>
<dbReference type="EMBL" id="GAKP01007601">
    <property type="protein sequence ID" value="JAC51351.1"/>
    <property type="molecule type" value="Transcribed_RNA"/>
</dbReference>
<protein>
    <submittedName>
        <fullName evidence="1">Uncharacterized protein</fullName>
    </submittedName>
</protein>
<sequence length="158" mass="17271">LILTQTNKVSHFFALIQLYFINKISEIKSLNTCVISHAIIKVIISVEIAHHCSPSGNHSEHNGGMRERRHGTTAAATPTATATGAVTATSAVTRSRAITRINRTLHAIHITLQLIVDPIGVVGHIRVNAGQPWQRTFNAPRHNAGQQTITHERTTRIA</sequence>